<evidence type="ECO:0000256" key="1">
    <source>
        <dbReference type="SAM" id="MobiDB-lite"/>
    </source>
</evidence>
<dbReference type="EMBL" id="OB661456">
    <property type="protein sequence ID" value="CAD7228263.1"/>
    <property type="molecule type" value="Genomic_DNA"/>
</dbReference>
<evidence type="ECO:0000256" key="2">
    <source>
        <dbReference type="SAM" id="SignalP"/>
    </source>
</evidence>
<gene>
    <name evidence="3" type="ORF">CTOB1V02_LOCUS6150</name>
</gene>
<proteinExistence type="predicted"/>
<feature type="region of interest" description="Disordered" evidence="1">
    <location>
        <begin position="78"/>
        <end position="98"/>
    </location>
</feature>
<feature type="region of interest" description="Disordered" evidence="1">
    <location>
        <begin position="120"/>
        <end position="195"/>
    </location>
</feature>
<reference evidence="3" key="1">
    <citation type="submission" date="2020-11" db="EMBL/GenBank/DDBJ databases">
        <authorList>
            <person name="Tran Van P."/>
        </authorList>
    </citation>
    <scope>NUCLEOTIDE SEQUENCE</scope>
</reference>
<feature type="chain" id="PRO_5043803553" evidence="2">
    <location>
        <begin position="20"/>
        <end position="195"/>
    </location>
</feature>
<protein>
    <submittedName>
        <fullName evidence="3">Uncharacterized protein</fullName>
    </submittedName>
</protein>
<keyword evidence="2" id="KW-0732">Signal</keyword>
<dbReference type="AlphaFoldDB" id="A0A7R8WFM2"/>
<sequence>MKLTLAFVAIGLLLTVCCARPELRESDIVSNALASLPQHQREVVEEIKKMVSGLSAEEKLEFRRALERQVQAPVALAAESNSPQTLGSPAPESDAHVVAPAPQSTAGAASPLMELHRVQRHHHHGHHYTVPDHEHHHSRHHHHCHHGHHHGHHGHHGHHHGHHSHHAQQQETLKEKSTGNTGNDISKPARALQMH</sequence>
<accession>A0A7R8WFM2</accession>
<feature type="compositionally biased region" description="Basic residues" evidence="1">
    <location>
        <begin position="136"/>
        <end position="166"/>
    </location>
</feature>
<evidence type="ECO:0000313" key="3">
    <source>
        <dbReference type="EMBL" id="CAD7228263.1"/>
    </source>
</evidence>
<organism evidence="3">
    <name type="scientific">Cyprideis torosa</name>
    <dbReference type="NCBI Taxonomy" id="163714"/>
    <lineage>
        <taxon>Eukaryota</taxon>
        <taxon>Metazoa</taxon>
        <taxon>Ecdysozoa</taxon>
        <taxon>Arthropoda</taxon>
        <taxon>Crustacea</taxon>
        <taxon>Oligostraca</taxon>
        <taxon>Ostracoda</taxon>
        <taxon>Podocopa</taxon>
        <taxon>Podocopida</taxon>
        <taxon>Cytherocopina</taxon>
        <taxon>Cytheroidea</taxon>
        <taxon>Cytherideidae</taxon>
        <taxon>Cyprideis</taxon>
    </lineage>
</organism>
<name>A0A7R8WFM2_9CRUS</name>
<feature type="signal peptide" evidence="2">
    <location>
        <begin position="1"/>
        <end position="19"/>
    </location>
</feature>